<name>A0A4Y2KMH8_ARAVE</name>
<proteinExistence type="predicted"/>
<evidence type="ECO:0000313" key="1">
    <source>
        <dbReference type="EMBL" id="GBN03413.1"/>
    </source>
</evidence>
<evidence type="ECO:0000313" key="3">
    <source>
        <dbReference type="EMBL" id="GBN03535.1"/>
    </source>
</evidence>
<evidence type="ECO:0000313" key="2">
    <source>
        <dbReference type="EMBL" id="GBN03491.1"/>
    </source>
</evidence>
<dbReference type="AlphaFoldDB" id="A0A4Y2KMH8"/>
<dbReference type="EMBL" id="BGPR01272987">
    <property type="protein sequence ID" value="GBN03491.1"/>
    <property type="molecule type" value="Genomic_DNA"/>
</dbReference>
<protein>
    <submittedName>
        <fullName evidence="3">Uncharacterized protein</fullName>
    </submittedName>
</protein>
<dbReference type="EMBL" id="BGPR01273040">
    <property type="protein sequence ID" value="GBN03640.1"/>
    <property type="molecule type" value="Genomic_DNA"/>
</dbReference>
<reference evidence="3 5" key="1">
    <citation type="journal article" date="2019" name="Sci. Rep.">
        <title>Orb-weaving spider Araneus ventricosus genome elucidates the spidroin gene catalogue.</title>
        <authorList>
            <person name="Kono N."/>
            <person name="Nakamura H."/>
            <person name="Ohtoshi R."/>
            <person name="Moran D.A.P."/>
            <person name="Shinohara A."/>
            <person name="Yoshida Y."/>
            <person name="Fujiwara M."/>
            <person name="Mori M."/>
            <person name="Tomita M."/>
            <person name="Arakawa K."/>
        </authorList>
    </citation>
    <scope>NUCLEOTIDE SEQUENCE [LARGE SCALE GENOMIC DNA]</scope>
</reference>
<organism evidence="3 5">
    <name type="scientific">Araneus ventricosus</name>
    <name type="common">Orbweaver spider</name>
    <name type="synonym">Epeira ventricosa</name>
    <dbReference type="NCBI Taxonomy" id="182803"/>
    <lineage>
        <taxon>Eukaryota</taxon>
        <taxon>Metazoa</taxon>
        <taxon>Ecdysozoa</taxon>
        <taxon>Arthropoda</taxon>
        <taxon>Chelicerata</taxon>
        <taxon>Arachnida</taxon>
        <taxon>Araneae</taxon>
        <taxon>Araneomorphae</taxon>
        <taxon>Entelegynae</taxon>
        <taxon>Araneoidea</taxon>
        <taxon>Araneidae</taxon>
        <taxon>Araneus</taxon>
    </lineage>
</organism>
<dbReference type="EMBL" id="BGPR01273004">
    <property type="protein sequence ID" value="GBN03535.1"/>
    <property type="molecule type" value="Genomic_DNA"/>
</dbReference>
<gene>
    <name evidence="3" type="ORF">AVEN_129552_1</name>
    <name evidence="4" type="ORF">AVEN_221809_1</name>
    <name evidence="1" type="ORF">AVEN_270390_1</name>
    <name evidence="2" type="ORF">AVEN_75914_1</name>
</gene>
<dbReference type="EMBL" id="BGPR01272952">
    <property type="protein sequence ID" value="GBN03413.1"/>
    <property type="molecule type" value="Genomic_DNA"/>
</dbReference>
<dbReference type="Proteomes" id="UP000499080">
    <property type="component" value="Unassembled WGS sequence"/>
</dbReference>
<evidence type="ECO:0000313" key="5">
    <source>
        <dbReference type="Proteomes" id="UP000499080"/>
    </source>
</evidence>
<sequence length="100" mass="11724">MHYSCCPSTKLGPLCWVQGTKGHEYKKNYKKSYKQEKWIETIEKVRNYIQKFPLATWTVGLDSLYKGLYSRGASTCGRFEGMSLFSSERIDDFKKSRSKY</sequence>
<keyword evidence="5" id="KW-1185">Reference proteome</keyword>
<evidence type="ECO:0000313" key="4">
    <source>
        <dbReference type="EMBL" id="GBN03640.1"/>
    </source>
</evidence>
<comment type="caution">
    <text evidence="3">The sequence shown here is derived from an EMBL/GenBank/DDBJ whole genome shotgun (WGS) entry which is preliminary data.</text>
</comment>
<accession>A0A4Y2KMH8</accession>